<keyword evidence="5 7" id="KW-1133">Transmembrane helix</keyword>
<keyword evidence="4 7" id="KW-0812">Transmembrane</keyword>
<dbReference type="PANTHER" id="PTHR33452">
    <property type="entry name" value="OXIDOREDUCTASE CATD-RELATED"/>
    <property type="match status" value="1"/>
</dbReference>
<dbReference type="AlphaFoldDB" id="A0A6H2H7H6"/>
<protein>
    <submittedName>
        <fullName evidence="8">Inner membrane protein YphA</fullName>
    </submittedName>
</protein>
<feature type="transmembrane region" description="Helical" evidence="7">
    <location>
        <begin position="73"/>
        <end position="92"/>
    </location>
</feature>
<dbReference type="RefSeq" id="WP_168921622.1">
    <property type="nucleotide sequence ID" value="NZ_CP051461.1"/>
</dbReference>
<dbReference type="Proteomes" id="UP000502041">
    <property type="component" value="Chromosome"/>
</dbReference>
<evidence type="ECO:0000256" key="1">
    <source>
        <dbReference type="ARBA" id="ARBA00004651"/>
    </source>
</evidence>
<sequence>MFNALQNPLSLVGRVLLALLFIPAGYAKMLGFAATTGYIASKGVPLPAVAAAIAVLIELGLGVLLLVGWQARFAALGIAFFTVVITFVFHPIFGVAAEVVQANSMSFWKNAAIAGGLLSVAAWGAGAWSVDGLSKK</sequence>
<dbReference type="InterPro" id="IPR032808">
    <property type="entry name" value="DoxX"/>
</dbReference>
<evidence type="ECO:0000256" key="2">
    <source>
        <dbReference type="ARBA" id="ARBA00006679"/>
    </source>
</evidence>
<comment type="subcellular location">
    <subcellularLocation>
        <location evidence="1">Cell membrane</location>
        <topology evidence="1">Multi-pass membrane protein</topology>
    </subcellularLocation>
</comment>
<keyword evidence="3" id="KW-1003">Cell membrane</keyword>
<feature type="transmembrane region" description="Helical" evidence="7">
    <location>
        <begin position="43"/>
        <end position="66"/>
    </location>
</feature>
<dbReference type="PANTHER" id="PTHR33452:SF1">
    <property type="entry name" value="INNER MEMBRANE PROTEIN YPHA-RELATED"/>
    <property type="match status" value="1"/>
</dbReference>
<dbReference type="GO" id="GO:0005886">
    <property type="term" value="C:plasma membrane"/>
    <property type="evidence" value="ECO:0007669"/>
    <property type="project" value="UniProtKB-SubCell"/>
</dbReference>
<name>A0A6H2H7H6_9BURK</name>
<feature type="transmembrane region" description="Helical" evidence="7">
    <location>
        <begin position="112"/>
        <end position="130"/>
    </location>
</feature>
<reference evidence="8 9" key="1">
    <citation type="submission" date="2020-04" db="EMBL/GenBank/DDBJ databases">
        <title>Complete genome of a Psychrophilic, Marine, Gas Vacuolate Bacterium Polaromonas vacuolata KCTC 22033T.</title>
        <authorList>
            <person name="Hwang K."/>
            <person name="Kim K.M."/>
        </authorList>
    </citation>
    <scope>NUCLEOTIDE SEQUENCE [LARGE SCALE GENOMIC DNA]</scope>
    <source>
        <strain evidence="8 9">KCTC 22033</strain>
    </source>
</reference>
<organism evidence="8 9">
    <name type="scientific">Polaromonas vacuolata</name>
    <dbReference type="NCBI Taxonomy" id="37448"/>
    <lineage>
        <taxon>Bacteria</taxon>
        <taxon>Pseudomonadati</taxon>
        <taxon>Pseudomonadota</taxon>
        <taxon>Betaproteobacteria</taxon>
        <taxon>Burkholderiales</taxon>
        <taxon>Comamonadaceae</taxon>
        <taxon>Polaromonas</taxon>
    </lineage>
</organism>
<dbReference type="EMBL" id="CP051461">
    <property type="protein sequence ID" value="QJC55819.1"/>
    <property type="molecule type" value="Genomic_DNA"/>
</dbReference>
<evidence type="ECO:0000256" key="4">
    <source>
        <dbReference type="ARBA" id="ARBA00022692"/>
    </source>
</evidence>
<gene>
    <name evidence="8" type="primary">yphA</name>
    <name evidence="8" type="ORF">HC248_01102</name>
</gene>
<evidence type="ECO:0000256" key="7">
    <source>
        <dbReference type="SAM" id="Phobius"/>
    </source>
</evidence>
<evidence type="ECO:0000256" key="3">
    <source>
        <dbReference type="ARBA" id="ARBA00022475"/>
    </source>
</evidence>
<dbReference type="KEGG" id="pvac:HC248_01102"/>
<accession>A0A6H2H7H6</accession>
<evidence type="ECO:0000256" key="5">
    <source>
        <dbReference type="ARBA" id="ARBA00022989"/>
    </source>
</evidence>
<dbReference type="Pfam" id="PF07681">
    <property type="entry name" value="DoxX"/>
    <property type="match status" value="1"/>
</dbReference>
<proteinExistence type="inferred from homology"/>
<comment type="similarity">
    <text evidence="2">Belongs to the DoxX family.</text>
</comment>
<evidence type="ECO:0000313" key="8">
    <source>
        <dbReference type="EMBL" id="QJC55819.1"/>
    </source>
</evidence>
<evidence type="ECO:0000256" key="6">
    <source>
        <dbReference type="ARBA" id="ARBA00023136"/>
    </source>
</evidence>
<keyword evidence="6 7" id="KW-0472">Membrane</keyword>
<evidence type="ECO:0000313" key="9">
    <source>
        <dbReference type="Proteomes" id="UP000502041"/>
    </source>
</evidence>
<dbReference type="InterPro" id="IPR051907">
    <property type="entry name" value="DoxX-like_oxidoreductase"/>
</dbReference>
<keyword evidence="9" id="KW-1185">Reference proteome</keyword>